<evidence type="ECO:0000256" key="7">
    <source>
        <dbReference type="ARBA" id="ARBA00022490"/>
    </source>
</evidence>
<comment type="caution">
    <text evidence="19">The sequence shown here is derived from an EMBL/GenBank/DDBJ whole genome shotgun (WGS) entry which is preliminary data.</text>
</comment>
<feature type="binding site" evidence="15 16">
    <location>
        <position position="112"/>
    </location>
    <ligand>
        <name>S-adenosyl-L-methionine</name>
        <dbReference type="ChEBI" id="CHEBI:59789"/>
    </ligand>
</feature>
<dbReference type="AlphaFoldDB" id="A0A926JVK7"/>
<dbReference type="InterPro" id="IPR029028">
    <property type="entry name" value="Alpha/beta_knot_MTases"/>
</dbReference>
<dbReference type="EC" id="2.1.1.228" evidence="5 15"/>
<dbReference type="Gene3D" id="1.10.1270.20">
    <property type="entry name" value="tRNA(m1g37)methyltransferase, domain 2"/>
    <property type="match status" value="1"/>
</dbReference>
<evidence type="ECO:0000256" key="10">
    <source>
        <dbReference type="ARBA" id="ARBA00022691"/>
    </source>
</evidence>
<evidence type="ECO:0000256" key="16">
    <source>
        <dbReference type="PIRSR" id="PIRSR000386-1"/>
    </source>
</evidence>
<keyword evidence="7 15" id="KW-0963">Cytoplasm</keyword>
<evidence type="ECO:0000256" key="17">
    <source>
        <dbReference type="RuleBase" id="RU003464"/>
    </source>
</evidence>
<dbReference type="HAMAP" id="MF_00605">
    <property type="entry name" value="TrmD"/>
    <property type="match status" value="1"/>
</dbReference>
<keyword evidence="10 15" id="KW-0949">S-adenosyl-L-methionine</keyword>
<dbReference type="GO" id="GO:0005829">
    <property type="term" value="C:cytosol"/>
    <property type="evidence" value="ECO:0007669"/>
    <property type="project" value="TreeGrafter"/>
</dbReference>
<organism evidence="19 20">
    <name type="scientific">Sinomicrobium weinanense</name>
    <dbReference type="NCBI Taxonomy" id="2842200"/>
    <lineage>
        <taxon>Bacteria</taxon>
        <taxon>Pseudomonadati</taxon>
        <taxon>Bacteroidota</taxon>
        <taxon>Flavobacteriia</taxon>
        <taxon>Flavobacteriales</taxon>
        <taxon>Flavobacteriaceae</taxon>
        <taxon>Sinomicrobium</taxon>
    </lineage>
</organism>
<dbReference type="NCBIfam" id="NF000648">
    <property type="entry name" value="PRK00026.1"/>
    <property type="match status" value="1"/>
</dbReference>
<dbReference type="Pfam" id="PF01746">
    <property type="entry name" value="tRNA_m1G_MT"/>
    <property type="match status" value="1"/>
</dbReference>
<dbReference type="Gene3D" id="3.40.1280.10">
    <property type="match status" value="1"/>
</dbReference>
<gene>
    <name evidence="15 19" type="primary">trmD</name>
    <name evidence="19" type="ORF">IBL28_20585</name>
</gene>
<accession>A0A926JVK7</accession>
<comment type="similarity">
    <text evidence="3 15 17">Belongs to the RNA methyltransferase TrmD family.</text>
</comment>
<evidence type="ECO:0000256" key="11">
    <source>
        <dbReference type="ARBA" id="ARBA00022694"/>
    </source>
</evidence>
<evidence type="ECO:0000256" key="15">
    <source>
        <dbReference type="HAMAP-Rule" id="MF_00605"/>
    </source>
</evidence>
<dbReference type="GO" id="GO:0052906">
    <property type="term" value="F:tRNA (guanine(37)-N1)-methyltransferase activity"/>
    <property type="evidence" value="ECO:0007669"/>
    <property type="project" value="UniProtKB-UniRule"/>
</dbReference>
<keyword evidence="20" id="KW-1185">Reference proteome</keyword>
<keyword evidence="9 15" id="KW-0808">Transferase</keyword>
<evidence type="ECO:0000256" key="1">
    <source>
        <dbReference type="ARBA" id="ARBA00002634"/>
    </source>
</evidence>
<evidence type="ECO:0000256" key="6">
    <source>
        <dbReference type="ARBA" id="ARBA00014679"/>
    </source>
</evidence>
<evidence type="ECO:0000256" key="3">
    <source>
        <dbReference type="ARBA" id="ARBA00007630"/>
    </source>
</evidence>
<dbReference type="InterPro" id="IPR002649">
    <property type="entry name" value="tRNA_m1G_MeTrfase_TrmD"/>
</dbReference>
<keyword evidence="11 15" id="KW-0819">tRNA processing</keyword>
<evidence type="ECO:0000313" key="20">
    <source>
        <dbReference type="Proteomes" id="UP000653730"/>
    </source>
</evidence>
<evidence type="ECO:0000256" key="13">
    <source>
        <dbReference type="ARBA" id="ARBA00033392"/>
    </source>
</evidence>
<evidence type="ECO:0000256" key="9">
    <source>
        <dbReference type="ARBA" id="ARBA00022679"/>
    </source>
</evidence>
<dbReference type="InterPro" id="IPR023148">
    <property type="entry name" value="tRNA_m1G_MeTrfase_C_sf"/>
</dbReference>
<dbReference type="SUPFAM" id="SSF75217">
    <property type="entry name" value="alpha/beta knot"/>
    <property type="match status" value="1"/>
</dbReference>
<feature type="domain" description="tRNA methyltransferase TRMD/TRM10-type" evidence="18">
    <location>
        <begin position="1"/>
        <end position="224"/>
    </location>
</feature>
<comment type="subunit">
    <text evidence="4 15 17">Homodimer.</text>
</comment>
<evidence type="ECO:0000256" key="12">
    <source>
        <dbReference type="ARBA" id="ARBA00029736"/>
    </source>
</evidence>
<dbReference type="InterPro" id="IPR029026">
    <property type="entry name" value="tRNA_m1G_MTases_N"/>
</dbReference>
<dbReference type="FunFam" id="3.40.1280.10:FF:000001">
    <property type="entry name" value="tRNA (guanine-N(1)-)-methyltransferase"/>
    <property type="match status" value="1"/>
</dbReference>
<dbReference type="PANTHER" id="PTHR46417">
    <property type="entry name" value="TRNA (GUANINE-N(1)-)-METHYLTRANSFERASE"/>
    <property type="match status" value="1"/>
</dbReference>
<dbReference type="NCBIfam" id="TIGR00088">
    <property type="entry name" value="trmD"/>
    <property type="match status" value="1"/>
</dbReference>
<dbReference type="EMBL" id="JACVDC010000110">
    <property type="protein sequence ID" value="MBC9798377.1"/>
    <property type="molecule type" value="Genomic_DNA"/>
</dbReference>
<evidence type="ECO:0000256" key="4">
    <source>
        <dbReference type="ARBA" id="ARBA00011738"/>
    </source>
</evidence>
<evidence type="ECO:0000256" key="8">
    <source>
        <dbReference type="ARBA" id="ARBA00022603"/>
    </source>
</evidence>
<sequence>MRIDIITVLPELLDSPFSASILKRAIDKGLVEVHTHNLRDYTTDNYKTVDDYQFGGGAGMVMMIEPIDKCITRLKSERDYDEVIYMTPDGETLNQKTANQLSLKENIIILCGHYKGVDQRVRDQFITREISIGDYVLSGGELGAAVLCDAVIRLIPGVLNNETSALTDSFQDNLLAPPVYTRPSEYKGWKVPDILLSGNFPKIEKWREEQAYQRTKERRPDLLEE</sequence>
<evidence type="ECO:0000259" key="18">
    <source>
        <dbReference type="Pfam" id="PF01746"/>
    </source>
</evidence>
<keyword evidence="8 15" id="KW-0489">Methyltransferase</keyword>
<dbReference type="GO" id="GO:0002939">
    <property type="term" value="P:tRNA N1-guanine methylation"/>
    <property type="evidence" value="ECO:0007669"/>
    <property type="project" value="TreeGrafter"/>
</dbReference>
<proteinExistence type="inferred from homology"/>
<dbReference type="PIRSF" id="PIRSF000386">
    <property type="entry name" value="tRNA_mtase"/>
    <property type="match status" value="1"/>
</dbReference>
<comment type="catalytic activity">
    <reaction evidence="14 15 17">
        <text>guanosine(37) in tRNA + S-adenosyl-L-methionine = N(1)-methylguanosine(37) in tRNA + S-adenosyl-L-homocysteine + H(+)</text>
        <dbReference type="Rhea" id="RHEA:36899"/>
        <dbReference type="Rhea" id="RHEA-COMP:10145"/>
        <dbReference type="Rhea" id="RHEA-COMP:10147"/>
        <dbReference type="ChEBI" id="CHEBI:15378"/>
        <dbReference type="ChEBI" id="CHEBI:57856"/>
        <dbReference type="ChEBI" id="CHEBI:59789"/>
        <dbReference type="ChEBI" id="CHEBI:73542"/>
        <dbReference type="ChEBI" id="CHEBI:74269"/>
        <dbReference type="EC" id="2.1.1.228"/>
    </reaction>
</comment>
<evidence type="ECO:0000256" key="14">
    <source>
        <dbReference type="ARBA" id="ARBA00047783"/>
    </source>
</evidence>
<dbReference type="CDD" id="cd18080">
    <property type="entry name" value="TrmD-like"/>
    <property type="match status" value="1"/>
</dbReference>
<comment type="function">
    <text evidence="1 15 17">Specifically methylates guanosine-37 in various tRNAs.</text>
</comment>
<name>A0A926JVK7_9FLAO</name>
<evidence type="ECO:0000256" key="5">
    <source>
        <dbReference type="ARBA" id="ARBA00012807"/>
    </source>
</evidence>
<dbReference type="PANTHER" id="PTHR46417:SF1">
    <property type="entry name" value="TRNA (GUANINE-N(1)-)-METHYLTRANSFERASE"/>
    <property type="match status" value="1"/>
</dbReference>
<evidence type="ECO:0000313" key="19">
    <source>
        <dbReference type="EMBL" id="MBC9798377.1"/>
    </source>
</evidence>
<feature type="binding site" evidence="15 16">
    <location>
        <begin position="132"/>
        <end position="137"/>
    </location>
    <ligand>
        <name>S-adenosyl-L-methionine</name>
        <dbReference type="ChEBI" id="CHEBI:59789"/>
    </ligand>
</feature>
<protein>
    <recommendedName>
        <fullName evidence="6 15">tRNA (guanine-N(1)-)-methyltransferase</fullName>
        <ecNumber evidence="5 15">2.1.1.228</ecNumber>
    </recommendedName>
    <alternativeName>
        <fullName evidence="12 15">M1G-methyltransferase</fullName>
    </alternativeName>
    <alternativeName>
        <fullName evidence="13 15">tRNA [GM37] methyltransferase</fullName>
    </alternativeName>
</protein>
<dbReference type="RefSeq" id="WP_187967505.1">
    <property type="nucleotide sequence ID" value="NZ_JACVDC010000110.1"/>
</dbReference>
<dbReference type="Proteomes" id="UP000653730">
    <property type="component" value="Unassembled WGS sequence"/>
</dbReference>
<dbReference type="InterPro" id="IPR016009">
    <property type="entry name" value="tRNA_MeTrfase_TRMD/TRM10"/>
</dbReference>
<reference evidence="19 20" key="1">
    <citation type="submission" date="2020-09" db="EMBL/GenBank/DDBJ databases">
        <title>Sinomicrobium weinanense sp. nov., a halophilic bacteria isolated from saline-alkali soil.</title>
        <authorList>
            <person name="Wu P."/>
            <person name="Ren H."/>
            <person name="Mei Y."/>
            <person name="Liang Y."/>
            <person name="Chen Z."/>
        </authorList>
    </citation>
    <scope>NUCLEOTIDE SEQUENCE [LARGE SCALE GENOMIC DNA]</scope>
    <source>
        <strain evidence="19 20">FJxs</strain>
    </source>
</reference>
<comment type="subcellular location">
    <subcellularLocation>
        <location evidence="2 15 17">Cytoplasm</location>
    </subcellularLocation>
</comment>
<evidence type="ECO:0000256" key="2">
    <source>
        <dbReference type="ARBA" id="ARBA00004496"/>
    </source>
</evidence>